<dbReference type="STRING" id="52247.A0A4T0WYP6"/>
<comment type="similarity">
    <text evidence="3">Belongs to the TRAFAC class myosin-kinesin ATPase superfamily. Kinesin family.</text>
</comment>
<dbReference type="GO" id="GO:0003777">
    <property type="term" value="F:microtubule motor activity"/>
    <property type="evidence" value="ECO:0007669"/>
    <property type="project" value="InterPro"/>
</dbReference>
<sequence length="704" mass="79159">MHTPTRTPYSRLPSNGSTSILSTNLRNSSFNNQRNISAKDHYNSPDVPNRSQDYNSTSNSRNISRNNSSTFFQQPPQIMYSPRGVSLSRSTSRSSSRLSLSSVASTSAGSVSRGSTLFLDRNTFSENTEGSRIIVSVRPRPLGPHEDAFSLWSIDHDTASISHPELGTFQYDHVFSTFDDNRKVFEVCAAPIIEKCLNGFNSTIFAYGMTGSGKTHSMQGVLRNSIEMLFDNMSHNSKNSMMSDRIDVDNKGWMDEDVFQDETLIVEERRRVKYIKCSILEIYNEKLKDLISGDGSGNGRELRIVDDKRFGNRVHGLSEVEVTSPDQLLTLIDQGESLRSTDSTDYNYTSSRSHFLVMLKVFLVDKGNSERIVLLNFCDLAGSERATSHIDRRVEGSYINKSLLALGTVITKLSENTNAGSSMHIPYRDSKLTRLLQPSLSGGSFVSVLCTIHVGSNVIGETANTLRFGSRAKNVVLNVKRNNEELDLEKVIQENELLKIELDELRYLLDLKKDQDLVGRQTNSKMAISANVSDDIHLEIITENNILNEQVEHMKRMQLEESSMRAQETNEDILALHNLLHSLILDSVTRKKSEEILGRLNNDIGKYKIHLEETESYIVHLENRLRISEIESAKKSGVGETQIPTPDTPDWIFPTINQVSKATILQSDSEEILLDLQEEISELKRSLARKDAMIRALQKAVHGQ</sequence>
<keyword evidence="1 4" id="KW-0175">Coiled coil</keyword>
<evidence type="ECO:0000313" key="8">
    <source>
        <dbReference type="Proteomes" id="UP000307173"/>
    </source>
</evidence>
<evidence type="ECO:0000259" key="6">
    <source>
        <dbReference type="PROSITE" id="PS50067"/>
    </source>
</evidence>
<dbReference type="GO" id="GO:0005524">
    <property type="term" value="F:ATP binding"/>
    <property type="evidence" value="ECO:0007669"/>
    <property type="project" value="UniProtKB-UniRule"/>
</dbReference>
<accession>A0A4T0WYP6</accession>
<keyword evidence="3" id="KW-0067">ATP-binding</keyword>
<feature type="domain" description="Kinesin motor" evidence="6">
    <location>
        <begin position="132"/>
        <end position="475"/>
    </location>
</feature>
<feature type="compositionally biased region" description="Low complexity" evidence="5">
    <location>
        <begin position="83"/>
        <end position="99"/>
    </location>
</feature>
<feature type="region of interest" description="Disordered" evidence="5">
    <location>
        <begin position="1"/>
        <end position="99"/>
    </location>
</feature>
<feature type="compositionally biased region" description="Polar residues" evidence="5">
    <location>
        <begin position="1"/>
        <end position="36"/>
    </location>
</feature>
<evidence type="ECO:0000256" key="4">
    <source>
        <dbReference type="SAM" id="Coils"/>
    </source>
</evidence>
<evidence type="ECO:0000256" key="2">
    <source>
        <dbReference type="ARBA" id="ARBA00023175"/>
    </source>
</evidence>
<dbReference type="Pfam" id="PF00225">
    <property type="entry name" value="Kinesin"/>
    <property type="match status" value="1"/>
</dbReference>
<evidence type="ECO:0000256" key="3">
    <source>
        <dbReference type="PROSITE-ProRule" id="PRU00283"/>
    </source>
</evidence>
<keyword evidence="3" id="KW-0547">Nucleotide-binding</keyword>
<dbReference type="PRINTS" id="PR00380">
    <property type="entry name" value="KINESINHEAVY"/>
</dbReference>
<feature type="binding site" evidence="3">
    <location>
        <begin position="208"/>
        <end position="215"/>
    </location>
    <ligand>
        <name>ATP</name>
        <dbReference type="ChEBI" id="CHEBI:30616"/>
    </ligand>
</feature>
<dbReference type="AlphaFoldDB" id="A0A4T0WYP6"/>
<dbReference type="PANTHER" id="PTHR47968:SF75">
    <property type="entry name" value="CENTROMERE-ASSOCIATED PROTEIN E"/>
    <property type="match status" value="1"/>
</dbReference>
<evidence type="ECO:0000256" key="5">
    <source>
        <dbReference type="SAM" id="MobiDB-lite"/>
    </source>
</evidence>
<dbReference type="EMBL" id="SELW01000553">
    <property type="protein sequence ID" value="TID21218.1"/>
    <property type="molecule type" value="Genomic_DNA"/>
</dbReference>
<dbReference type="PANTHER" id="PTHR47968">
    <property type="entry name" value="CENTROMERE PROTEIN E"/>
    <property type="match status" value="1"/>
</dbReference>
<gene>
    <name evidence="7" type="ORF">CANINC_003498</name>
</gene>
<organism evidence="7 8">
    <name type="scientific">Pichia inconspicua</name>
    <dbReference type="NCBI Taxonomy" id="52247"/>
    <lineage>
        <taxon>Eukaryota</taxon>
        <taxon>Fungi</taxon>
        <taxon>Dikarya</taxon>
        <taxon>Ascomycota</taxon>
        <taxon>Saccharomycotina</taxon>
        <taxon>Pichiomycetes</taxon>
        <taxon>Pichiales</taxon>
        <taxon>Pichiaceae</taxon>
        <taxon>Pichia</taxon>
    </lineage>
</organism>
<keyword evidence="2 3" id="KW-0505">Motor protein</keyword>
<feature type="coiled-coil region" evidence="4">
    <location>
        <begin position="476"/>
        <end position="508"/>
    </location>
</feature>
<dbReference type="Gene3D" id="3.40.850.10">
    <property type="entry name" value="Kinesin motor domain"/>
    <property type="match status" value="1"/>
</dbReference>
<keyword evidence="8" id="KW-1185">Reference proteome</keyword>
<dbReference type="GO" id="GO:0007018">
    <property type="term" value="P:microtubule-based movement"/>
    <property type="evidence" value="ECO:0007669"/>
    <property type="project" value="InterPro"/>
</dbReference>
<evidence type="ECO:0000313" key="7">
    <source>
        <dbReference type="EMBL" id="TID21218.1"/>
    </source>
</evidence>
<dbReference type="PROSITE" id="PS50067">
    <property type="entry name" value="KINESIN_MOTOR_2"/>
    <property type="match status" value="1"/>
</dbReference>
<dbReference type="InterPro" id="IPR001752">
    <property type="entry name" value="Kinesin_motor_dom"/>
</dbReference>
<reference evidence="7 8" key="1">
    <citation type="journal article" date="2019" name="Front. Genet.">
        <title>Whole-Genome Sequencing of the Opportunistic Yeast Pathogen Candida inconspicua Uncovers Its Hybrid Origin.</title>
        <authorList>
            <person name="Mixao V."/>
            <person name="Hansen A.P."/>
            <person name="Saus E."/>
            <person name="Boekhout T."/>
            <person name="Lass-Florl C."/>
            <person name="Gabaldon T."/>
        </authorList>
    </citation>
    <scope>NUCLEOTIDE SEQUENCE [LARGE SCALE GENOMIC DNA]</scope>
    <source>
        <strain evidence="7 8">CBS 180</strain>
    </source>
</reference>
<proteinExistence type="inferred from homology"/>
<dbReference type="InterPro" id="IPR036961">
    <property type="entry name" value="Kinesin_motor_dom_sf"/>
</dbReference>
<dbReference type="SMART" id="SM00129">
    <property type="entry name" value="KISc"/>
    <property type="match status" value="1"/>
</dbReference>
<feature type="compositionally biased region" description="Low complexity" evidence="5">
    <location>
        <begin position="55"/>
        <end position="70"/>
    </location>
</feature>
<evidence type="ECO:0000256" key="1">
    <source>
        <dbReference type="ARBA" id="ARBA00023054"/>
    </source>
</evidence>
<dbReference type="InterPro" id="IPR027417">
    <property type="entry name" value="P-loop_NTPase"/>
</dbReference>
<comment type="caution">
    <text evidence="7">The sequence shown here is derived from an EMBL/GenBank/DDBJ whole genome shotgun (WGS) entry which is preliminary data.</text>
</comment>
<dbReference type="OrthoDB" id="3176171at2759"/>
<dbReference type="Proteomes" id="UP000307173">
    <property type="component" value="Unassembled WGS sequence"/>
</dbReference>
<feature type="coiled-coil region" evidence="4">
    <location>
        <begin position="666"/>
        <end position="700"/>
    </location>
</feature>
<dbReference type="InterPro" id="IPR027640">
    <property type="entry name" value="Kinesin-like_fam"/>
</dbReference>
<dbReference type="SUPFAM" id="SSF52540">
    <property type="entry name" value="P-loop containing nucleoside triphosphate hydrolases"/>
    <property type="match status" value="1"/>
</dbReference>
<protein>
    <recommendedName>
        <fullName evidence="6">Kinesin motor domain-containing protein</fullName>
    </recommendedName>
</protein>
<name>A0A4T0WYP6_9ASCO</name>
<dbReference type="GO" id="GO:0008017">
    <property type="term" value="F:microtubule binding"/>
    <property type="evidence" value="ECO:0007669"/>
    <property type="project" value="InterPro"/>
</dbReference>